<dbReference type="InterPro" id="IPR050090">
    <property type="entry name" value="Tyrosine_recombinase_XerCD"/>
</dbReference>
<accession>U4QYH2</accession>
<dbReference type="InterPro" id="IPR013762">
    <property type="entry name" value="Integrase-like_cat_sf"/>
</dbReference>
<dbReference type="AlphaFoldDB" id="U4QYH2"/>
<keyword evidence="1" id="KW-0233">DNA recombination</keyword>
<dbReference type="RefSeq" id="WP_020816518.1">
    <property type="nucleotide sequence ID" value="NZ_ATAY01000082.1"/>
</dbReference>
<dbReference type="Proteomes" id="UP000016860">
    <property type="component" value="Unassembled WGS sequence"/>
</dbReference>
<dbReference type="InterPro" id="IPR011010">
    <property type="entry name" value="DNA_brk_join_enz"/>
</dbReference>
<dbReference type="GO" id="GO:0006310">
    <property type="term" value="P:DNA recombination"/>
    <property type="evidence" value="ECO:0007669"/>
    <property type="project" value="UniProtKB-KW"/>
</dbReference>
<sequence length="380" mass="44511">MEVNFKNKLKLVVNSNSPQKNNTTNINNSISLEEDTYSQIINAYTNRLMARRLKPSSIRTTINTINDLFLFTNQYPWDWTAEIFDEWCAYLYRERNNCEATQRHKQNMISRFQSFLVESPQLSDLCKVNFGKKPLLICSQDNLIPHKVPDENKEKRLAFTKDHLKCLWAYFDEQIALAYKNKSKSLKVLQRDKVLYLIIYYYGLRANEVSMLDTTDFLHNPKRPEWNNFGGIIVRFGKASGGSPPKRRTVWTISETSVEYLRWYLESIRPLFGFDESKSLFLTERGCRMNPKTITQNFKEHLKCAGLPHDNYSTHCLRHSYISHLSEDLEISPRFIQEQVGHTYLATTQIYTHLSDSFVSKQLTNVIDRQLAKFLPKGCN</sequence>
<dbReference type="GO" id="GO:0003677">
    <property type="term" value="F:DNA binding"/>
    <property type="evidence" value="ECO:0007669"/>
    <property type="project" value="InterPro"/>
</dbReference>
<dbReference type="EMBL" id="ATAY01000082">
    <property type="protein sequence ID" value="EPR09963.1"/>
    <property type="molecule type" value="Genomic_DNA"/>
</dbReference>
<reference evidence="3 4" key="1">
    <citation type="journal article" date="2013" name="Genome Announc.">
        <title>Draft Genome Sequence of the Cellulolytic Bacterium Clostridium papyrosolvens C7 (ATCC 700395).</title>
        <authorList>
            <person name="Zepeda V."/>
            <person name="Dassa B."/>
            <person name="Borovok I."/>
            <person name="Lamed R."/>
            <person name="Bayer E.A."/>
            <person name="Cate J.H."/>
        </authorList>
    </citation>
    <scope>NUCLEOTIDE SEQUENCE [LARGE SCALE GENOMIC DNA]</scope>
    <source>
        <strain evidence="3 4">C7</strain>
    </source>
</reference>
<dbReference type="Gene3D" id="1.10.443.10">
    <property type="entry name" value="Intergrase catalytic core"/>
    <property type="match status" value="1"/>
</dbReference>
<feature type="domain" description="Tyr recombinase" evidence="2">
    <location>
        <begin position="154"/>
        <end position="368"/>
    </location>
</feature>
<evidence type="ECO:0000256" key="1">
    <source>
        <dbReference type="ARBA" id="ARBA00023172"/>
    </source>
</evidence>
<name>U4QYH2_9FIRM</name>
<dbReference type="SUPFAM" id="SSF56349">
    <property type="entry name" value="DNA breaking-rejoining enzymes"/>
    <property type="match status" value="1"/>
</dbReference>
<organism evidence="3 4">
    <name type="scientific">Ruminiclostridium papyrosolvens C7</name>
    <dbReference type="NCBI Taxonomy" id="1330534"/>
    <lineage>
        <taxon>Bacteria</taxon>
        <taxon>Bacillati</taxon>
        <taxon>Bacillota</taxon>
        <taxon>Clostridia</taxon>
        <taxon>Eubacteriales</taxon>
        <taxon>Oscillospiraceae</taxon>
        <taxon>Ruminiclostridium</taxon>
    </lineage>
</organism>
<evidence type="ECO:0000313" key="3">
    <source>
        <dbReference type="EMBL" id="EPR09963.1"/>
    </source>
</evidence>
<evidence type="ECO:0000259" key="2">
    <source>
        <dbReference type="PROSITE" id="PS51898"/>
    </source>
</evidence>
<proteinExistence type="predicted"/>
<dbReference type="PROSITE" id="PS51898">
    <property type="entry name" value="TYR_RECOMBINASE"/>
    <property type="match status" value="1"/>
</dbReference>
<dbReference type="InterPro" id="IPR002104">
    <property type="entry name" value="Integrase_catalytic"/>
</dbReference>
<evidence type="ECO:0000313" key="4">
    <source>
        <dbReference type="Proteomes" id="UP000016860"/>
    </source>
</evidence>
<dbReference type="STRING" id="1330534.L323_15435"/>
<dbReference type="OrthoDB" id="283809at2"/>
<dbReference type="GO" id="GO:0015074">
    <property type="term" value="P:DNA integration"/>
    <property type="evidence" value="ECO:0007669"/>
    <property type="project" value="InterPro"/>
</dbReference>
<dbReference type="PATRIC" id="fig|1330534.3.peg.3056"/>
<gene>
    <name evidence="3" type="ORF">L323_15435</name>
</gene>
<comment type="caution">
    <text evidence="3">The sequence shown here is derived from an EMBL/GenBank/DDBJ whole genome shotgun (WGS) entry which is preliminary data.</text>
</comment>
<protein>
    <recommendedName>
        <fullName evidence="2">Tyr recombinase domain-containing protein</fullName>
    </recommendedName>
</protein>
<dbReference type="PANTHER" id="PTHR30349">
    <property type="entry name" value="PHAGE INTEGRASE-RELATED"/>
    <property type="match status" value="1"/>
</dbReference>
<dbReference type="Pfam" id="PF00589">
    <property type="entry name" value="Phage_integrase"/>
    <property type="match status" value="1"/>
</dbReference>